<dbReference type="InterPro" id="IPR013833">
    <property type="entry name" value="Cyt_c_oxidase_su3_a-hlx"/>
</dbReference>
<sequence length="209" mass="23127">MNQTLTVKDPFGAATTGKLAMWLFLAMDAITFAAILLGGIYLRLRTDLWGDAGQVLNIPLTSFNTFLLIMSSFTMVMALDAIKKNDIKGLKLFLSLTILGGVSFLGIQIYEYTHFIIGNAELGQALQATGLKGDSFLWTSGTYGATFYATTSFHGLHVLTGVIYLSVIFYQSNKGVYSSANYDRIEIAGLFWHFVDLVWILVFTIIYLI</sequence>
<dbReference type="EMBL" id="UINC01003699">
    <property type="protein sequence ID" value="SVA08523.1"/>
    <property type="molecule type" value="Genomic_DNA"/>
</dbReference>
<keyword evidence="3" id="KW-1003">Cell membrane</keyword>
<organism evidence="9">
    <name type="scientific">marine metagenome</name>
    <dbReference type="NCBI Taxonomy" id="408172"/>
    <lineage>
        <taxon>unclassified sequences</taxon>
        <taxon>metagenomes</taxon>
        <taxon>ecological metagenomes</taxon>
    </lineage>
</organism>
<keyword evidence="5 7" id="KW-1133">Transmembrane helix</keyword>
<proteinExistence type="inferred from homology"/>
<feature type="transmembrane region" description="Helical" evidence="7">
    <location>
        <begin position="145"/>
        <end position="170"/>
    </location>
</feature>
<keyword evidence="4 7" id="KW-0812">Transmembrane</keyword>
<evidence type="ECO:0000256" key="4">
    <source>
        <dbReference type="ARBA" id="ARBA00022692"/>
    </source>
</evidence>
<dbReference type="GO" id="GO:0005886">
    <property type="term" value="C:plasma membrane"/>
    <property type="evidence" value="ECO:0007669"/>
    <property type="project" value="UniProtKB-SubCell"/>
</dbReference>
<feature type="transmembrane region" description="Helical" evidence="7">
    <location>
        <begin position="190"/>
        <end position="208"/>
    </location>
</feature>
<dbReference type="InterPro" id="IPR000298">
    <property type="entry name" value="Cyt_c_oxidase-like_su3"/>
</dbReference>
<dbReference type="PANTHER" id="PTHR11403:SF2">
    <property type="entry name" value="CYTOCHROME BO(3) UBIQUINOL OXIDASE SUBUNIT 3"/>
    <property type="match status" value="1"/>
</dbReference>
<dbReference type="Pfam" id="PF00510">
    <property type="entry name" value="COX3"/>
    <property type="match status" value="1"/>
</dbReference>
<evidence type="ECO:0000256" key="6">
    <source>
        <dbReference type="ARBA" id="ARBA00023136"/>
    </source>
</evidence>
<comment type="similarity">
    <text evidence="2">Belongs to the cytochrome c oxidase subunit 3 family.</text>
</comment>
<evidence type="ECO:0000256" key="1">
    <source>
        <dbReference type="ARBA" id="ARBA00004651"/>
    </source>
</evidence>
<evidence type="ECO:0000259" key="8">
    <source>
        <dbReference type="PROSITE" id="PS50253"/>
    </source>
</evidence>
<name>A0A381T492_9ZZZZ</name>
<evidence type="ECO:0000256" key="5">
    <source>
        <dbReference type="ARBA" id="ARBA00022989"/>
    </source>
</evidence>
<evidence type="ECO:0000313" key="9">
    <source>
        <dbReference type="EMBL" id="SVA08523.1"/>
    </source>
</evidence>
<comment type="subcellular location">
    <subcellularLocation>
        <location evidence="1">Cell membrane</location>
        <topology evidence="1">Multi-pass membrane protein</topology>
    </subcellularLocation>
</comment>
<feature type="domain" description="Heme-copper oxidase subunit III family profile" evidence="8">
    <location>
        <begin position="1"/>
        <end position="209"/>
    </location>
</feature>
<dbReference type="PANTHER" id="PTHR11403">
    <property type="entry name" value="CYTOCHROME C OXIDASE SUBUNIT III"/>
    <property type="match status" value="1"/>
</dbReference>
<keyword evidence="6 7" id="KW-0472">Membrane</keyword>
<dbReference type="AlphaFoldDB" id="A0A381T492"/>
<dbReference type="PROSITE" id="PS50253">
    <property type="entry name" value="COX3"/>
    <property type="match status" value="1"/>
</dbReference>
<feature type="transmembrane region" description="Helical" evidence="7">
    <location>
        <begin position="62"/>
        <end position="82"/>
    </location>
</feature>
<dbReference type="InterPro" id="IPR035973">
    <property type="entry name" value="Cyt_c_oxidase_su3-like_sf"/>
</dbReference>
<accession>A0A381T492</accession>
<dbReference type="Gene3D" id="1.20.120.80">
    <property type="entry name" value="Cytochrome c oxidase, subunit III, four-helix bundle"/>
    <property type="match status" value="1"/>
</dbReference>
<evidence type="ECO:0000256" key="7">
    <source>
        <dbReference type="SAM" id="Phobius"/>
    </source>
</evidence>
<reference evidence="9" key="1">
    <citation type="submission" date="2018-05" db="EMBL/GenBank/DDBJ databases">
        <authorList>
            <person name="Lanie J.A."/>
            <person name="Ng W.-L."/>
            <person name="Kazmierczak K.M."/>
            <person name="Andrzejewski T.M."/>
            <person name="Davidsen T.M."/>
            <person name="Wayne K.J."/>
            <person name="Tettelin H."/>
            <person name="Glass J.I."/>
            <person name="Rusch D."/>
            <person name="Podicherti R."/>
            <person name="Tsui H.-C.T."/>
            <person name="Winkler M.E."/>
        </authorList>
    </citation>
    <scope>NUCLEOTIDE SEQUENCE</scope>
</reference>
<evidence type="ECO:0000256" key="3">
    <source>
        <dbReference type="ARBA" id="ARBA00022475"/>
    </source>
</evidence>
<gene>
    <name evidence="9" type="ORF">METZ01_LOCUS61377</name>
</gene>
<dbReference type="GO" id="GO:0004129">
    <property type="term" value="F:cytochrome-c oxidase activity"/>
    <property type="evidence" value="ECO:0007669"/>
    <property type="project" value="InterPro"/>
</dbReference>
<dbReference type="SUPFAM" id="SSF81452">
    <property type="entry name" value="Cytochrome c oxidase subunit III-like"/>
    <property type="match status" value="1"/>
</dbReference>
<dbReference type="GO" id="GO:0019646">
    <property type="term" value="P:aerobic electron transport chain"/>
    <property type="evidence" value="ECO:0007669"/>
    <property type="project" value="InterPro"/>
</dbReference>
<feature type="transmembrane region" description="Helical" evidence="7">
    <location>
        <begin position="89"/>
        <end position="110"/>
    </location>
</feature>
<dbReference type="InterPro" id="IPR024791">
    <property type="entry name" value="Cyt_c/ubiquinol_Oxase_su3"/>
</dbReference>
<evidence type="ECO:0000256" key="2">
    <source>
        <dbReference type="ARBA" id="ARBA00010581"/>
    </source>
</evidence>
<feature type="transmembrane region" description="Helical" evidence="7">
    <location>
        <begin position="21"/>
        <end position="42"/>
    </location>
</feature>
<dbReference type="CDD" id="cd00386">
    <property type="entry name" value="Heme_Cu_Oxidase_III_like"/>
    <property type="match status" value="1"/>
</dbReference>
<protein>
    <recommendedName>
        <fullName evidence="8">Heme-copper oxidase subunit III family profile domain-containing protein</fullName>
    </recommendedName>
</protein>